<dbReference type="Pfam" id="PF00440">
    <property type="entry name" value="TetR_N"/>
    <property type="match status" value="1"/>
</dbReference>
<dbReference type="PRINTS" id="PR00455">
    <property type="entry name" value="HTHTETR"/>
</dbReference>
<dbReference type="PANTHER" id="PTHR30055:SF234">
    <property type="entry name" value="HTH-TYPE TRANSCRIPTIONAL REGULATOR BETI"/>
    <property type="match status" value="1"/>
</dbReference>
<keyword evidence="1" id="KW-0805">Transcription regulation</keyword>
<dbReference type="Proteomes" id="UP001501509">
    <property type="component" value="Unassembled WGS sequence"/>
</dbReference>
<dbReference type="EMBL" id="BAAATD010000004">
    <property type="protein sequence ID" value="GAA2597068.1"/>
    <property type="molecule type" value="Genomic_DNA"/>
</dbReference>
<evidence type="ECO:0000259" key="5">
    <source>
        <dbReference type="PROSITE" id="PS50977"/>
    </source>
</evidence>
<dbReference type="SUPFAM" id="SSF48498">
    <property type="entry name" value="Tetracyclin repressor-like, C-terminal domain"/>
    <property type="match status" value="1"/>
</dbReference>
<keyword evidence="3" id="KW-0804">Transcription</keyword>
<dbReference type="InterPro" id="IPR001647">
    <property type="entry name" value="HTH_TetR"/>
</dbReference>
<evidence type="ECO:0000256" key="1">
    <source>
        <dbReference type="ARBA" id="ARBA00023015"/>
    </source>
</evidence>
<protein>
    <submittedName>
        <fullName evidence="6">ScbR family autoregulator-binding transcription factor</fullName>
    </submittedName>
</protein>
<dbReference type="InterPro" id="IPR054126">
    <property type="entry name" value="CprB_TetR_C"/>
</dbReference>
<evidence type="ECO:0000256" key="4">
    <source>
        <dbReference type="PROSITE-ProRule" id="PRU00335"/>
    </source>
</evidence>
<accession>A0ABN3PRL4</accession>
<dbReference type="InterPro" id="IPR047923">
    <property type="entry name" value="ArpA-like"/>
</dbReference>
<keyword evidence="7" id="KW-1185">Reference proteome</keyword>
<dbReference type="SUPFAM" id="SSF46689">
    <property type="entry name" value="Homeodomain-like"/>
    <property type="match status" value="1"/>
</dbReference>
<evidence type="ECO:0000256" key="3">
    <source>
        <dbReference type="ARBA" id="ARBA00023163"/>
    </source>
</evidence>
<dbReference type="InterPro" id="IPR036271">
    <property type="entry name" value="Tet_transcr_reg_TetR-rel_C_sf"/>
</dbReference>
<evidence type="ECO:0000313" key="7">
    <source>
        <dbReference type="Proteomes" id="UP001501509"/>
    </source>
</evidence>
<dbReference type="Gene3D" id="1.10.357.10">
    <property type="entry name" value="Tetracycline Repressor, domain 2"/>
    <property type="match status" value="1"/>
</dbReference>
<proteinExistence type="predicted"/>
<comment type="caution">
    <text evidence="6">The sequence shown here is derived from an EMBL/GenBank/DDBJ whole genome shotgun (WGS) entry which is preliminary data.</text>
</comment>
<name>A0ABN3PRL4_9ACTN</name>
<dbReference type="Pfam" id="PF21935">
    <property type="entry name" value="TetR_C_45"/>
    <property type="match status" value="1"/>
</dbReference>
<feature type="domain" description="HTH tetR-type" evidence="5">
    <location>
        <begin position="1"/>
        <end position="55"/>
    </location>
</feature>
<organism evidence="6 7">
    <name type="scientific">Actinomadura fulvescens</name>
    <dbReference type="NCBI Taxonomy" id="46160"/>
    <lineage>
        <taxon>Bacteria</taxon>
        <taxon>Bacillati</taxon>
        <taxon>Actinomycetota</taxon>
        <taxon>Actinomycetes</taxon>
        <taxon>Streptosporangiales</taxon>
        <taxon>Thermomonosporaceae</taxon>
        <taxon>Actinomadura</taxon>
    </lineage>
</organism>
<feature type="DNA-binding region" description="H-T-H motif" evidence="4">
    <location>
        <begin position="18"/>
        <end position="37"/>
    </location>
</feature>
<keyword evidence="2 4" id="KW-0238">DNA-binding</keyword>
<dbReference type="PANTHER" id="PTHR30055">
    <property type="entry name" value="HTH-TYPE TRANSCRIPTIONAL REGULATOR RUTR"/>
    <property type="match status" value="1"/>
</dbReference>
<evidence type="ECO:0000313" key="6">
    <source>
        <dbReference type="EMBL" id="GAA2597068.1"/>
    </source>
</evidence>
<sequence>MLRAAAEKFEANGYSGTRLQDIVAGRNLSKGALYFHFPSKKHLAAAIISEQADLWARLLAELRERHPRAIHLLPALLCRAAAQHSEDVMARASTRLAIERDRIGEEIPPLFASWTDLLQRLLAEAKEQGDLRPEVDPRSTAELIVATFTGLCQTPAGGAARVDFKHHLTQMWKLLLPGLATPECLADLEAAPRSAL</sequence>
<dbReference type="NCBIfam" id="NF041196">
    <property type="entry name" value="ScbR_bind_reg"/>
    <property type="match status" value="1"/>
</dbReference>
<evidence type="ECO:0000256" key="2">
    <source>
        <dbReference type="ARBA" id="ARBA00023125"/>
    </source>
</evidence>
<dbReference type="InterPro" id="IPR009057">
    <property type="entry name" value="Homeodomain-like_sf"/>
</dbReference>
<dbReference type="InterPro" id="IPR050109">
    <property type="entry name" value="HTH-type_TetR-like_transc_reg"/>
</dbReference>
<reference evidence="6 7" key="1">
    <citation type="journal article" date="2019" name="Int. J. Syst. Evol. Microbiol.">
        <title>The Global Catalogue of Microorganisms (GCM) 10K type strain sequencing project: providing services to taxonomists for standard genome sequencing and annotation.</title>
        <authorList>
            <consortium name="The Broad Institute Genomics Platform"/>
            <consortium name="The Broad Institute Genome Sequencing Center for Infectious Disease"/>
            <person name="Wu L."/>
            <person name="Ma J."/>
        </authorList>
    </citation>
    <scope>NUCLEOTIDE SEQUENCE [LARGE SCALE GENOMIC DNA]</scope>
    <source>
        <strain evidence="6 7">JCM 6833</strain>
    </source>
</reference>
<gene>
    <name evidence="6" type="ORF">GCM10010411_33210</name>
</gene>
<dbReference type="PROSITE" id="PS50977">
    <property type="entry name" value="HTH_TETR_2"/>
    <property type="match status" value="1"/>
</dbReference>